<feature type="region of interest" description="Disordered" evidence="1">
    <location>
        <begin position="1"/>
        <end position="40"/>
    </location>
</feature>
<dbReference type="Proteomes" id="UP000185944">
    <property type="component" value="Unassembled WGS sequence"/>
</dbReference>
<evidence type="ECO:0000313" key="3">
    <source>
        <dbReference type="Proteomes" id="UP000185944"/>
    </source>
</evidence>
<reference evidence="2 3" key="1">
    <citation type="submission" date="2016-02" db="EMBL/GenBank/DDBJ databases">
        <title>Discovery of a natural microsporidian pathogen with a broad tissue tropism in Caenorhabditis elegans.</title>
        <authorList>
            <person name="Luallen R.J."/>
            <person name="Reinke A.W."/>
            <person name="Tong L."/>
            <person name="Botts M.R."/>
            <person name="Felix M.-A."/>
            <person name="Troemel E.R."/>
        </authorList>
    </citation>
    <scope>NUCLEOTIDE SEQUENCE [LARGE SCALE GENOMIC DNA]</scope>
    <source>
        <strain evidence="2 3">JUm2807</strain>
    </source>
</reference>
<sequence length="170" mass="18933">MELEEALSLLKKRKLSQSQTQTAPNTPNTPNTQNPENTQNVSLPHLSMTQISTQAPVVLLSEKLERERRNYPPHSLLTIPEIKASSELKVSGVLVVSVAQAMLGDLPSQVLLSDGPNQIFCSIHPSIYTEHRIDKETILTIDSPTVWRSHINPKYLPSLNLILENILKAI</sequence>
<proteinExistence type="predicted"/>
<organism evidence="2 3">
    <name type="scientific">Nematocida displodere</name>
    <dbReference type="NCBI Taxonomy" id="1805483"/>
    <lineage>
        <taxon>Eukaryota</taxon>
        <taxon>Fungi</taxon>
        <taxon>Fungi incertae sedis</taxon>
        <taxon>Microsporidia</taxon>
        <taxon>Nematocida</taxon>
    </lineage>
</organism>
<feature type="compositionally biased region" description="Low complexity" evidence="1">
    <location>
        <begin position="16"/>
        <end position="40"/>
    </location>
</feature>
<dbReference type="RefSeq" id="XP_067544280.1">
    <property type="nucleotide sequence ID" value="XM_067688183.1"/>
</dbReference>
<evidence type="ECO:0000313" key="2">
    <source>
        <dbReference type="EMBL" id="OAG29632.1"/>
    </source>
</evidence>
<accession>A0A177EER7</accession>
<dbReference type="VEuPathDB" id="MicrosporidiaDB:NEDG_00765"/>
<evidence type="ECO:0000256" key="1">
    <source>
        <dbReference type="SAM" id="MobiDB-lite"/>
    </source>
</evidence>
<keyword evidence="3" id="KW-1185">Reference proteome</keyword>
<dbReference type="OrthoDB" id="2195669at2759"/>
<comment type="caution">
    <text evidence="2">The sequence shown here is derived from an EMBL/GenBank/DDBJ whole genome shotgun (WGS) entry which is preliminary data.</text>
</comment>
<dbReference type="AlphaFoldDB" id="A0A177EER7"/>
<name>A0A177EER7_9MICR</name>
<gene>
    <name evidence="2" type="ORF">NEDG_00765</name>
</gene>
<protein>
    <submittedName>
        <fullName evidence="2">Uncharacterized protein</fullName>
    </submittedName>
</protein>
<dbReference type="GeneID" id="93647115"/>
<dbReference type="EMBL" id="LTDL01000040">
    <property type="protein sequence ID" value="OAG29632.1"/>
    <property type="molecule type" value="Genomic_DNA"/>
</dbReference>